<gene>
    <name evidence="1" type="ORF">OPV22_032591</name>
</gene>
<protein>
    <submittedName>
        <fullName evidence="1">Uncharacterized protein</fullName>
    </submittedName>
</protein>
<evidence type="ECO:0000313" key="1">
    <source>
        <dbReference type="EMBL" id="KAJ8459665.1"/>
    </source>
</evidence>
<keyword evidence="2" id="KW-1185">Reference proteome</keyword>
<organism evidence="1 2">
    <name type="scientific">Ensete ventricosum</name>
    <name type="common">Abyssinian banana</name>
    <name type="synonym">Musa ensete</name>
    <dbReference type="NCBI Taxonomy" id="4639"/>
    <lineage>
        <taxon>Eukaryota</taxon>
        <taxon>Viridiplantae</taxon>
        <taxon>Streptophyta</taxon>
        <taxon>Embryophyta</taxon>
        <taxon>Tracheophyta</taxon>
        <taxon>Spermatophyta</taxon>
        <taxon>Magnoliopsida</taxon>
        <taxon>Liliopsida</taxon>
        <taxon>Zingiberales</taxon>
        <taxon>Musaceae</taxon>
        <taxon>Ensete</taxon>
    </lineage>
</organism>
<accession>A0AAV8PPV9</accession>
<sequence length="95" mass="10424">MRLTTLACALEQRGLAPRWRTCARLPARRFGAHVSRPRSRPYIKFTVSRVAGSANLRRSGAQPRIRDGDAAAAVAAIVRECSLPRSLLLSPLSSR</sequence>
<reference evidence="1 2" key="1">
    <citation type="submission" date="2022-12" db="EMBL/GenBank/DDBJ databases">
        <title>Chromosome-scale assembly of the Ensete ventricosum genome.</title>
        <authorList>
            <person name="Dussert Y."/>
            <person name="Stocks J."/>
            <person name="Wendawek A."/>
            <person name="Woldeyes F."/>
            <person name="Nichols R.A."/>
            <person name="Borrell J.S."/>
        </authorList>
    </citation>
    <scope>NUCLEOTIDE SEQUENCE [LARGE SCALE GENOMIC DNA]</scope>
    <source>
        <strain evidence="2">cv. Maze</strain>
        <tissue evidence="1">Seeds</tissue>
    </source>
</reference>
<dbReference type="Proteomes" id="UP001222027">
    <property type="component" value="Unassembled WGS sequence"/>
</dbReference>
<evidence type="ECO:0000313" key="2">
    <source>
        <dbReference type="Proteomes" id="UP001222027"/>
    </source>
</evidence>
<dbReference type="AlphaFoldDB" id="A0AAV8PPV9"/>
<proteinExistence type="predicted"/>
<comment type="caution">
    <text evidence="1">The sequence shown here is derived from an EMBL/GenBank/DDBJ whole genome shotgun (WGS) entry which is preliminary data.</text>
</comment>
<name>A0AAV8PPV9_ENSVE</name>
<dbReference type="EMBL" id="JAQQAF010000009">
    <property type="protein sequence ID" value="KAJ8459665.1"/>
    <property type="molecule type" value="Genomic_DNA"/>
</dbReference>